<dbReference type="Proteomes" id="UP001234297">
    <property type="component" value="Chromosome 1"/>
</dbReference>
<dbReference type="EMBL" id="CM056809">
    <property type="protein sequence ID" value="KAJ8649766.1"/>
    <property type="molecule type" value="Genomic_DNA"/>
</dbReference>
<name>A0ACC2MVG7_PERAE</name>
<evidence type="ECO:0000313" key="1">
    <source>
        <dbReference type="EMBL" id="KAJ8649766.1"/>
    </source>
</evidence>
<gene>
    <name evidence="1" type="ORF">MRB53_002789</name>
</gene>
<comment type="caution">
    <text evidence="1">The sequence shown here is derived from an EMBL/GenBank/DDBJ whole genome shotgun (WGS) entry which is preliminary data.</text>
</comment>
<sequence length="142" mass="14973">MTTRCSAPIFLLCSCNAAASLFFSLLVSPPSFTPSHAAPSNTAISAPPSDAGLGKIHASAAASSRLSAFVSRLSPLGFLFSFLPYKHYFVNAFHCLLQNPIAFSCSSLIPSFHLCFCSCFLPRKEDGVDGSVSLSALLGVFC</sequence>
<proteinExistence type="predicted"/>
<protein>
    <submittedName>
        <fullName evidence="1">Uncharacterized protein</fullName>
    </submittedName>
</protein>
<accession>A0ACC2MVG7</accession>
<evidence type="ECO:0000313" key="2">
    <source>
        <dbReference type="Proteomes" id="UP001234297"/>
    </source>
</evidence>
<reference evidence="1 2" key="1">
    <citation type="journal article" date="2022" name="Hortic Res">
        <title>A haplotype resolved chromosomal level avocado genome allows analysis of novel avocado genes.</title>
        <authorList>
            <person name="Nath O."/>
            <person name="Fletcher S.J."/>
            <person name="Hayward A."/>
            <person name="Shaw L.M."/>
            <person name="Masouleh A.K."/>
            <person name="Furtado A."/>
            <person name="Henry R.J."/>
            <person name="Mitter N."/>
        </authorList>
    </citation>
    <scope>NUCLEOTIDE SEQUENCE [LARGE SCALE GENOMIC DNA]</scope>
    <source>
        <strain evidence="2">cv. Hass</strain>
    </source>
</reference>
<keyword evidence="2" id="KW-1185">Reference proteome</keyword>
<organism evidence="1 2">
    <name type="scientific">Persea americana</name>
    <name type="common">Avocado</name>
    <dbReference type="NCBI Taxonomy" id="3435"/>
    <lineage>
        <taxon>Eukaryota</taxon>
        <taxon>Viridiplantae</taxon>
        <taxon>Streptophyta</taxon>
        <taxon>Embryophyta</taxon>
        <taxon>Tracheophyta</taxon>
        <taxon>Spermatophyta</taxon>
        <taxon>Magnoliopsida</taxon>
        <taxon>Magnoliidae</taxon>
        <taxon>Laurales</taxon>
        <taxon>Lauraceae</taxon>
        <taxon>Persea</taxon>
    </lineage>
</organism>